<dbReference type="Gene3D" id="3.10.50.10">
    <property type="match status" value="1"/>
</dbReference>
<dbReference type="Pfam" id="PF00379">
    <property type="entry name" value="Chitin_bind_4"/>
    <property type="match status" value="1"/>
</dbReference>
<organism evidence="3 4">
    <name type="scientific">Nephila pilipes</name>
    <name type="common">Giant wood spider</name>
    <name type="synonym">Nephila maculata</name>
    <dbReference type="NCBI Taxonomy" id="299642"/>
    <lineage>
        <taxon>Eukaryota</taxon>
        <taxon>Metazoa</taxon>
        <taxon>Ecdysozoa</taxon>
        <taxon>Arthropoda</taxon>
        <taxon>Chelicerata</taxon>
        <taxon>Arachnida</taxon>
        <taxon>Araneae</taxon>
        <taxon>Araneomorphae</taxon>
        <taxon>Entelegynae</taxon>
        <taxon>Araneoidea</taxon>
        <taxon>Nephilidae</taxon>
        <taxon>Nephila</taxon>
    </lineage>
</organism>
<gene>
    <name evidence="3" type="primary">NCL1_14280</name>
    <name evidence="3" type="ORF">NPIL_294071</name>
</gene>
<feature type="compositionally biased region" description="Low complexity" evidence="2">
    <location>
        <begin position="222"/>
        <end position="245"/>
    </location>
</feature>
<evidence type="ECO:0000256" key="2">
    <source>
        <dbReference type="SAM" id="MobiDB-lite"/>
    </source>
</evidence>
<keyword evidence="4" id="KW-1185">Reference proteome</keyword>
<dbReference type="InterPro" id="IPR029070">
    <property type="entry name" value="Chitinase_insertion_sf"/>
</dbReference>
<evidence type="ECO:0000256" key="1">
    <source>
        <dbReference type="PROSITE-ProRule" id="PRU00497"/>
    </source>
</evidence>
<keyword evidence="1" id="KW-0193">Cuticle</keyword>
<dbReference type="PANTHER" id="PTHR10380">
    <property type="entry name" value="CUTICLE PROTEIN"/>
    <property type="match status" value="1"/>
</dbReference>
<dbReference type="InterPro" id="IPR050468">
    <property type="entry name" value="Cuticle_Struct_Prot"/>
</dbReference>
<reference evidence="3" key="1">
    <citation type="submission" date="2020-08" db="EMBL/GenBank/DDBJ databases">
        <title>Multicomponent nature underlies the extraordinary mechanical properties of spider dragline silk.</title>
        <authorList>
            <person name="Kono N."/>
            <person name="Nakamura H."/>
            <person name="Mori M."/>
            <person name="Yoshida Y."/>
            <person name="Ohtoshi R."/>
            <person name="Malay A.D."/>
            <person name="Moran D.A.P."/>
            <person name="Tomita M."/>
            <person name="Numata K."/>
            <person name="Arakawa K."/>
        </authorList>
    </citation>
    <scope>NUCLEOTIDE SEQUENCE</scope>
</reference>
<feature type="region of interest" description="Disordered" evidence="2">
    <location>
        <begin position="212"/>
        <end position="262"/>
    </location>
</feature>
<dbReference type="AlphaFoldDB" id="A0A8X6PLU1"/>
<proteinExistence type="predicted"/>
<dbReference type="EMBL" id="BMAW01022454">
    <property type="protein sequence ID" value="GFT77909.1"/>
    <property type="molecule type" value="Genomic_DNA"/>
</dbReference>
<evidence type="ECO:0000313" key="3">
    <source>
        <dbReference type="EMBL" id="GFT77909.1"/>
    </source>
</evidence>
<sequence length="426" mass="45633">MGIVVNIKLENSHPKNVDKVKKRVTRSVTCKEEASVFSIKGAFYFHLASHLRVGLPSLASQHLPIRTIRMFSKGLLCMFFIGCALAQDYSDDQAAREQQLAPNYARQSYNPDIYETARAEPYDFGFQSTDEFGTIMNRQEASDNNGAVRGSYGYTDPFGVFRHVDYVADEYGFRAEVKSNEPGMGTQSPANVQIYAEPPPAGVIVERPYYHPLHLGQGGQSGQASGQQPSRRNPSSSASNSANRQVRPVSSGARLGSSTSGSRTAVYPYVQPQQNAFASNALSSNQYASSSSSQYPSTVSSQYAANAAAASSSSSTGSQYSTGTAYQASAASVYPARNPYGSQGYATLTASQYGSERSSAASAPQPIVPKPYDGPTYKVGNPHVTEFVRADKEKSATYLLPTVVAAGNAPTTLVKHIHTYPAAPAA</sequence>
<feature type="region of interest" description="Disordered" evidence="2">
    <location>
        <begin position="356"/>
        <end position="375"/>
    </location>
</feature>
<accession>A0A8X6PLU1</accession>
<dbReference type="InterPro" id="IPR000618">
    <property type="entry name" value="Insect_cuticle"/>
</dbReference>
<dbReference type="OrthoDB" id="6815232at2759"/>
<name>A0A8X6PLU1_NEPPI</name>
<dbReference type="GO" id="GO:0008010">
    <property type="term" value="F:structural constituent of chitin-based larval cuticle"/>
    <property type="evidence" value="ECO:0007669"/>
    <property type="project" value="TreeGrafter"/>
</dbReference>
<evidence type="ECO:0000313" key="4">
    <source>
        <dbReference type="Proteomes" id="UP000887013"/>
    </source>
</evidence>
<protein>
    <submittedName>
        <fullName evidence="3">Cuticle protein 16.8</fullName>
    </submittedName>
</protein>
<dbReference type="GO" id="GO:0062129">
    <property type="term" value="C:chitin-based extracellular matrix"/>
    <property type="evidence" value="ECO:0007669"/>
    <property type="project" value="TreeGrafter"/>
</dbReference>
<comment type="caution">
    <text evidence="3">The sequence shown here is derived from an EMBL/GenBank/DDBJ whole genome shotgun (WGS) entry which is preliminary data.</text>
</comment>
<dbReference type="Proteomes" id="UP000887013">
    <property type="component" value="Unassembled WGS sequence"/>
</dbReference>
<dbReference type="PROSITE" id="PS51155">
    <property type="entry name" value="CHIT_BIND_RR_2"/>
    <property type="match status" value="1"/>
</dbReference>